<name>A0A0F9UZN0_9ZZZZ</name>
<sequence length="289" mass="33391">MKALVSLHKTEEPHVCLVLVDIEKKEIERTFTFNDFIDSKHFEREDGLKGIRGITWDNDDNFYFATYDKVIKTNFDLRNQEIIFNGIDIHQIDWIKTTSGVEGLGICNTNQNSVIFHMLDDVAMLHIGLDGLVEDANHICSLFYNNGHCYFVYHNHLRGGWIVRSDDQKIYTGNLFQPHNIYVSNNEEIMLICNSRYNSVVKVSDKNDKEELMLSAYTRGLALSPEGNMLVGESNRSSIPSISIIDYHSFRRIDQIVLTEIDDRIQGEIFDIRLLENDLCMSKTMIKLN</sequence>
<evidence type="ECO:0000313" key="1">
    <source>
        <dbReference type="EMBL" id="KKN59078.1"/>
    </source>
</evidence>
<accession>A0A0F9UZN0</accession>
<gene>
    <name evidence="1" type="ORF">LCGC14_0545580</name>
</gene>
<organism evidence="1">
    <name type="scientific">marine sediment metagenome</name>
    <dbReference type="NCBI Taxonomy" id="412755"/>
    <lineage>
        <taxon>unclassified sequences</taxon>
        <taxon>metagenomes</taxon>
        <taxon>ecological metagenomes</taxon>
    </lineage>
</organism>
<protein>
    <submittedName>
        <fullName evidence="1">Uncharacterized protein</fullName>
    </submittedName>
</protein>
<comment type="caution">
    <text evidence="1">The sequence shown here is derived from an EMBL/GenBank/DDBJ whole genome shotgun (WGS) entry which is preliminary data.</text>
</comment>
<dbReference type="EMBL" id="LAZR01000740">
    <property type="protein sequence ID" value="KKN59078.1"/>
    <property type="molecule type" value="Genomic_DNA"/>
</dbReference>
<proteinExistence type="predicted"/>
<reference evidence="1" key="1">
    <citation type="journal article" date="2015" name="Nature">
        <title>Complex archaea that bridge the gap between prokaryotes and eukaryotes.</title>
        <authorList>
            <person name="Spang A."/>
            <person name="Saw J.H."/>
            <person name="Jorgensen S.L."/>
            <person name="Zaremba-Niedzwiedzka K."/>
            <person name="Martijn J."/>
            <person name="Lind A.E."/>
            <person name="van Eijk R."/>
            <person name="Schleper C."/>
            <person name="Guy L."/>
            <person name="Ettema T.J."/>
        </authorList>
    </citation>
    <scope>NUCLEOTIDE SEQUENCE</scope>
</reference>
<dbReference type="AlphaFoldDB" id="A0A0F9UZN0"/>
<dbReference type="SUPFAM" id="SSF63829">
    <property type="entry name" value="Calcium-dependent phosphotriesterase"/>
    <property type="match status" value="1"/>
</dbReference>